<sequence>MRLPSNLKRVWFALSILLLLFYCISVLFTVRIQTADPRVPVKYLPRRPAIRSSNEEVTSGIVLCLFEGIMDMGVSLIRELRCLGNEGVIQVHHCMNELSTQSQQLLRSIDDHIQIIDICEQVHHRNLFPKGVKPSDFRGYWIKPLALIFTNLTEVVLMDADDIFLQDPVSLRKLSGYAKTGTLFFYDRHVKLNNFLMKNVKGKPLLYHLIDTFDYAQFGLRGPSPSERLKKSLAYRGKVAHEQDSSLVLIDKSRAGKAMKVLEFLIFHVRFKMQFSWGDKEAYWLAYELAQQEYFFSPWGVSLLNSVPNKCLENHPDTLCGSMAHFVPYELDSEPSEVLYVNGKALLQPYPAGVSPNSKIKLSRMYNPNPTHITPRFRRSDVDLNKQKSFECMDDLGSEELPQVFRAHLLRRRLHFLALSMDYLPSLNICHV</sequence>
<dbReference type="EMBL" id="FR824213">
    <property type="protein sequence ID" value="CCA22801.1"/>
    <property type="molecule type" value="Genomic_DNA"/>
</dbReference>
<dbReference type="InterPro" id="IPR022751">
    <property type="entry name" value="Alpha_mannosyltransferase"/>
</dbReference>
<evidence type="ECO:0000256" key="5">
    <source>
        <dbReference type="ARBA" id="ARBA00022692"/>
    </source>
</evidence>
<keyword evidence="8" id="KW-0472">Membrane</keyword>
<evidence type="ECO:0000256" key="6">
    <source>
        <dbReference type="ARBA" id="ARBA00022968"/>
    </source>
</evidence>
<organism evidence="10">
    <name type="scientific">Albugo laibachii Nc14</name>
    <dbReference type="NCBI Taxonomy" id="890382"/>
    <lineage>
        <taxon>Eukaryota</taxon>
        <taxon>Sar</taxon>
        <taxon>Stramenopiles</taxon>
        <taxon>Oomycota</taxon>
        <taxon>Peronosporomycetes</taxon>
        <taxon>Albuginales</taxon>
        <taxon>Albuginaceae</taxon>
        <taxon>Albugo</taxon>
    </lineage>
</organism>
<accession>F0WNB2</accession>
<dbReference type="GO" id="GO:0016020">
    <property type="term" value="C:membrane"/>
    <property type="evidence" value="ECO:0007669"/>
    <property type="project" value="UniProtKB-SubCell"/>
</dbReference>
<reference evidence="10" key="1">
    <citation type="journal article" date="2011" name="PLoS Biol.">
        <title>Gene gain and loss during evolution of obligate parasitism in the white rust pathogen of Arabidopsis thaliana.</title>
        <authorList>
            <person name="Kemen E."/>
            <person name="Gardiner A."/>
            <person name="Schultz-Larsen T."/>
            <person name="Kemen A.C."/>
            <person name="Balmuth A.L."/>
            <person name="Robert-Seilaniantz A."/>
            <person name="Bailey K."/>
            <person name="Holub E."/>
            <person name="Studholme D.J."/>
            <person name="Maclean D."/>
            <person name="Jones J.D."/>
        </authorList>
    </citation>
    <scope>NUCLEOTIDE SEQUENCE</scope>
</reference>
<keyword evidence="6" id="KW-0735">Signal-anchor</keyword>
<dbReference type="GO" id="GO:0006493">
    <property type="term" value="P:protein O-linked glycosylation"/>
    <property type="evidence" value="ECO:0007669"/>
    <property type="project" value="TreeGrafter"/>
</dbReference>
<evidence type="ECO:0000256" key="2">
    <source>
        <dbReference type="ARBA" id="ARBA00009105"/>
    </source>
</evidence>
<dbReference type="InterPro" id="IPR029044">
    <property type="entry name" value="Nucleotide-diphossugar_trans"/>
</dbReference>
<dbReference type="PANTHER" id="PTHR31392:SF1">
    <property type="entry name" value="ALPHA-1,3-MANNOSYLTRANSFERASE MNN1-RELATED"/>
    <property type="match status" value="1"/>
</dbReference>
<keyword evidence="3" id="KW-0328">Glycosyltransferase</keyword>
<comment type="subcellular location">
    <subcellularLocation>
        <location evidence="1">Membrane</location>
        <topology evidence="1">Single-pass type II membrane protein</topology>
    </subcellularLocation>
</comment>
<keyword evidence="4" id="KW-0808">Transferase</keyword>
<dbReference type="GO" id="GO:0005794">
    <property type="term" value="C:Golgi apparatus"/>
    <property type="evidence" value="ECO:0007669"/>
    <property type="project" value="TreeGrafter"/>
</dbReference>
<evidence type="ECO:0000256" key="3">
    <source>
        <dbReference type="ARBA" id="ARBA00022676"/>
    </source>
</evidence>
<dbReference type="PANTHER" id="PTHR31392">
    <property type="entry name" value="ALPHA-1,3-MANNOSYLTRANSFERASE MNN1-RELATED"/>
    <property type="match status" value="1"/>
</dbReference>
<keyword evidence="9" id="KW-0325">Glycoprotein</keyword>
<evidence type="ECO:0000256" key="1">
    <source>
        <dbReference type="ARBA" id="ARBA00004606"/>
    </source>
</evidence>
<evidence type="ECO:0000256" key="4">
    <source>
        <dbReference type="ARBA" id="ARBA00022679"/>
    </source>
</evidence>
<comment type="similarity">
    <text evidence="2">Belongs to the MNN1/MNT family.</text>
</comment>
<gene>
    <name evidence="10" type="primary">AlNc14C168G7942</name>
    <name evidence="10" type="ORF">ALNC14_089440</name>
</gene>
<evidence type="ECO:0000256" key="9">
    <source>
        <dbReference type="ARBA" id="ARBA00023180"/>
    </source>
</evidence>
<dbReference type="GO" id="GO:0000033">
    <property type="term" value="F:alpha-1,3-mannosyltransferase activity"/>
    <property type="evidence" value="ECO:0007669"/>
    <property type="project" value="TreeGrafter"/>
</dbReference>
<evidence type="ECO:0000313" key="10">
    <source>
        <dbReference type="EMBL" id="CCA22801.1"/>
    </source>
</evidence>
<dbReference type="SUPFAM" id="SSF53448">
    <property type="entry name" value="Nucleotide-diphospho-sugar transferases"/>
    <property type="match status" value="1"/>
</dbReference>
<proteinExistence type="inferred from homology"/>
<protein>
    <submittedName>
        <fullName evidence="10">RXLR2</fullName>
    </submittedName>
</protein>
<evidence type="ECO:0000256" key="7">
    <source>
        <dbReference type="ARBA" id="ARBA00022989"/>
    </source>
</evidence>
<evidence type="ECO:0000256" key="8">
    <source>
        <dbReference type="ARBA" id="ARBA00023136"/>
    </source>
</evidence>
<dbReference type="HOGENOM" id="CLU_030469_2_0_1"/>
<keyword evidence="7" id="KW-1133">Transmembrane helix</keyword>
<reference evidence="10" key="2">
    <citation type="submission" date="2011-02" db="EMBL/GenBank/DDBJ databases">
        <authorList>
            <person name="MacLean D."/>
        </authorList>
    </citation>
    <scope>NUCLEOTIDE SEQUENCE</scope>
</reference>
<name>F0WNB2_9STRA</name>
<keyword evidence="5" id="KW-0812">Transmembrane</keyword>
<dbReference type="Pfam" id="PF11051">
    <property type="entry name" value="Mannosyl_trans3"/>
    <property type="match status" value="1"/>
</dbReference>
<dbReference type="AlphaFoldDB" id="F0WNB2"/>